<reference evidence="9" key="1">
    <citation type="journal article" date="2023" name="Mol. Phylogenet. Evol.">
        <title>Genome-scale phylogeny and comparative genomics of the fungal order Sordariales.</title>
        <authorList>
            <person name="Hensen N."/>
            <person name="Bonometti L."/>
            <person name="Westerberg I."/>
            <person name="Brannstrom I.O."/>
            <person name="Guillou S."/>
            <person name="Cros-Aarteil S."/>
            <person name="Calhoun S."/>
            <person name="Haridas S."/>
            <person name="Kuo A."/>
            <person name="Mondo S."/>
            <person name="Pangilinan J."/>
            <person name="Riley R."/>
            <person name="LaButti K."/>
            <person name="Andreopoulos B."/>
            <person name="Lipzen A."/>
            <person name="Chen C."/>
            <person name="Yan M."/>
            <person name="Daum C."/>
            <person name="Ng V."/>
            <person name="Clum A."/>
            <person name="Steindorff A."/>
            <person name="Ohm R.A."/>
            <person name="Martin F."/>
            <person name="Silar P."/>
            <person name="Natvig D.O."/>
            <person name="Lalanne C."/>
            <person name="Gautier V."/>
            <person name="Ament-Velasquez S.L."/>
            <person name="Kruys A."/>
            <person name="Hutchinson M.I."/>
            <person name="Powell A.J."/>
            <person name="Barry K."/>
            <person name="Miller A.N."/>
            <person name="Grigoriev I.V."/>
            <person name="Debuchy R."/>
            <person name="Gladieux P."/>
            <person name="Hiltunen Thoren M."/>
            <person name="Johannesson H."/>
        </authorList>
    </citation>
    <scope>NUCLEOTIDE SEQUENCE</scope>
    <source>
        <strain evidence="9">PSN324</strain>
    </source>
</reference>
<feature type="region of interest" description="Disordered" evidence="6">
    <location>
        <begin position="322"/>
        <end position="362"/>
    </location>
</feature>
<dbReference type="Proteomes" id="UP001321749">
    <property type="component" value="Unassembled WGS sequence"/>
</dbReference>
<accession>A0AAV9HDB1</accession>
<evidence type="ECO:0000256" key="2">
    <source>
        <dbReference type="ARBA" id="ARBA00022692"/>
    </source>
</evidence>
<feature type="transmembrane region" description="Helical" evidence="7">
    <location>
        <begin position="15"/>
        <end position="36"/>
    </location>
</feature>
<dbReference type="InterPro" id="IPR049326">
    <property type="entry name" value="Rhodopsin_dom_fungi"/>
</dbReference>
<dbReference type="GO" id="GO:0016020">
    <property type="term" value="C:membrane"/>
    <property type="evidence" value="ECO:0007669"/>
    <property type="project" value="UniProtKB-SubCell"/>
</dbReference>
<feature type="region of interest" description="Disordered" evidence="6">
    <location>
        <begin position="281"/>
        <end position="309"/>
    </location>
</feature>
<evidence type="ECO:0000256" key="7">
    <source>
        <dbReference type="SAM" id="Phobius"/>
    </source>
</evidence>
<evidence type="ECO:0000256" key="3">
    <source>
        <dbReference type="ARBA" id="ARBA00022989"/>
    </source>
</evidence>
<evidence type="ECO:0000313" key="10">
    <source>
        <dbReference type="Proteomes" id="UP001321749"/>
    </source>
</evidence>
<proteinExistence type="inferred from homology"/>
<dbReference type="InterPro" id="IPR052337">
    <property type="entry name" value="SAT4-like"/>
</dbReference>
<feature type="transmembrane region" description="Helical" evidence="7">
    <location>
        <begin position="92"/>
        <end position="109"/>
    </location>
</feature>
<evidence type="ECO:0000256" key="6">
    <source>
        <dbReference type="SAM" id="MobiDB-lite"/>
    </source>
</evidence>
<organism evidence="9 10">
    <name type="scientific">Cladorrhinum samala</name>
    <dbReference type="NCBI Taxonomy" id="585594"/>
    <lineage>
        <taxon>Eukaryota</taxon>
        <taxon>Fungi</taxon>
        <taxon>Dikarya</taxon>
        <taxon>Ascomycota</taxon>
        <taxon>Pezizomycotina</taxon>
        <taxon>Sordariomycetes</taxon>
        <taxon>Sordariomycetidae</taxon>
        <taxon>Sordariales</taxon>
        <taxon>Podosporaceae</taxon>
        <taxon>Cladorrhinum</taxon>
    </lineage>
</organism>
<feature type="domain" description="Rhodopsin" evidence="8">
    <location>
        <begin position="37"/>
        <end position="271"/>
    </location>
</feature>
<comment type="caution">
    <text evidence="9">The sequence shown here is derived from an EMBL/GenBank/DDBJ whole genome shotgun (WGS) entry which is preliminary data.</text>
</comment>
<dbReference type="Pfam" id="PF20684">
    <property type="entry name" value="Fung_rhodopsin"/>
    <property type="match status" value="1"/>
</dbReference>
<comment type="subcellular location">
    <subcellularLocation>
        <location evidence="1">Membrane</location>
        <topology evidence="1">Multi-pass membrane protein</topology>
    </subcellularLocation>
</comment>
<feature type="compositionally biased region" description="Polar residues" evidence="6">
    <location>
        <begin position="331"/>
        <end position="362"/>
    </location>
</feature>
<comment type="similarity">
    <text evidence="5">Belongs to the SAT4 family.</text>
</comment>
<dbReference type="AlphaFoldDB" id="A0AAV9HDB1"/>
<reference evidence="9" key="2">
    <citation type="submission" date="2023-06" db="EMBL/GenBank/DDBJ databases">
        <authorList>
            <consortium name="Lawrence Berkeley National Laboratory"/>
            <person name="Mondo S.J."/>
            <person name="Hensen N."/>
            <person name="Bonometti L."/>
            <person name="Westerberg I."/>
            <person name="Brannstrom I.O."/>
            <person name="Guillou S."/>
            <person name="Cros-Aarteil S."/>
            <person name="Calhoun S."/>
            <person name="Haridas S."/>
            <person name="Kuo A."/>
            <person name="Pangilinan J."/>
            <person name="Riley R."/>
            <person name="Labutti K."/>
            <person name="Andreopoulos B."/>
            <person name="Lipzen A."/>
            <person name="Chen C."/>
            <person name="Yanf M."/>
            <person name="Daum C."/>
            <person name="Ng V."/>
            <person name="Clum A."/>
            <person name="Steindorff A."/>
            <person name="Ohm R."/>
            <person name="Martin F."/>
            <person name="Silar P."/>
            <person name="Natvig D."/>
            <person name="Lalanne C."/>
            <person name="Gautier V."/>
            <person name="Ament-Velasquez S.L."/>
            <person name="Kruys A."/>
            <person name="Hutchinson M.I."/>
            <person name="Powell A.J."/>
            <person name="Barry K."/>
            <person name="Miller A.N."/>
            <person name="Grigoriev I.V."/>
            <person name="Debuchy R."/>
            <person name="Gladieux P."/>
            <person name="Thoren M.H."/>
            <person name="Johannesson H."/>
        </authorList>
    </citation>
    <scope>NUCLEOTIDE SEQUENCE</scope>
    <source>
        <strain evidence="9">PSN324</strain>
    </source>
</reference>
<evidence type="ECO:0000256" key="4">
    <source>
        <dbReference type="ARBA" id="ARBA00023136"/>
    </source>
</evidence>
<protein>
    <recommendedName>
        <fullName evidence="8">Rhodopsin domain-containing protein</fullName>
    </recommendedName>
</protein>
<feature type="transmembrane region" description="Helical" evidence="7">
    <location>
        <begin position="208"/>
        <end position="229"/>
    </location>
</feature>
<dbReference type="PANTHER" id="PTHR33048:SF47">
    <property type="entry name" value="INTEGRAL MEMBRANE PROTEIN-RELATED"/>
    <property type="match status" value="1"/>
</dbReference>
<feature type="transmembrane region" description="Helical" evidence="7">
    <location>
        <begin position="172"/>
        <end position="196"/>
    </location>
</feature>
<feature type="transmembrane region" description="Helical" evidence="7">
    <location>
        <begin position="129"/>
        <end position="152"/>
    </location>
</feature>
<evidence type="ECO:0000256" key="5">
    <source>
        <dbReference type="ARBA" id="ARBA00038359"/>
    </source>
</evidence>
<keyword evidence="3 7" id="KW-1133">Transmembrane helix</keyword>
<evidence type="ECO:0000259" key="8">
    <source>
        <dbReference type="Pfam" id="PF20684"/>
    </source>
</evidence>
<feature type="transmembrane region" description="Helical" evidence="7">
    <location>
        <begin position="245"/>
        <end position="267"/>
    </location>
</feature>
<gene>
    <name evidence="9" type="ORF">QBC42DRAFT_211711</name>
</gene>
<evidence type="ECO:0000313" key="9">
    <source>
        <dbReference type="EMBL" id="KAK4457876.1"/>
    </source>
</evidence>
<keyword evidence="4 7" id="KW-0472">Membrane</keyword>
<evidence type="ECO:0000256" key="1">
    <source>
        <dbReference type="ARBA" id="ARBA00004141"/>
    </source>
</evidence>
<feature type="transmembrane region" description="Helical" evidence="7">
    <location>
        <begin position="48"/>
        <end position="72"/>
    </location>
</feature>
<name>A0AAV9HDB1_9PEZI</name>
<dbReference type="PANTHER" id="PTHR33048">
    <property type="entry name" value="PTH11-LIKE INTEGRAL MEMBRANE PROTEIN (AFU_ORTHOLOGUE AFUA_5G11245)"/>
    <property type="match status" value="1"/>
</dbReference>
<sequence>MARVDVPMTNTARDALIGICILYAVNGVVVFFRLLGRVRGIGIGADDFLAVGAFLLSGTTIGFNASVFSSGVGHDLVETSPFYEKLFNNMEFNLKITFIFTLFYLWALICLKLSQIWFYYRAFGLRLKIWIYISGAIIGVWGIVFTFLFTFLCDPVELQWSILRTGKCMDQITVLKSIIMSNVLTDIMIVVLPMWTVWNLQMRKTEKFAVAGCFAIGLACVLIGIVRFWQIHVIDLAGNFTGTSLTTFMLCSVELMLAGICINIPMLRPFYLRWRRKNKSSANDSYSREPHSGLKASGAVPTVGSSPGQNFGTATWIELEDEKDHDVESNGDGSSQVNLTGTSAPKPTSTIQVSTNWEVTRS</sequence>
<keyword evidence="2 7" id="KW-0812">Transmembrane</keyword>
<dbReference type="EMBL" id="MU865093">
    <property type="protein sequence ID" value="KAK4457876.1"/>
    <property type="molecule type" value="Genomic_DNA"/>
</dbReference>
<keyword evidence="10" id="KW-1185">Reference proteome</keyword>